<organism evidence="2 3">
    <name type="scientific">Paspalum notatum var. saurae</name>
    <dbReference type="NCBI Taxonomy" id="547442"/>
    <lineage>
        <taxon>Eukaryota</taxon>
        <taxon>Viridiplantae</taxon>
        <taxon>Streptophyta</taxon>
        <taxon>Embryophyta</taxon>
        <taxon>Tracheophyta</taxon>
        <taxon>Spermatophyta</taxon>
        <taxon>Magnoliopsida</taxon>
        <taxon>Liliopsida</taxon>
        <taxon>Poales</taxon>
        <taxon>Poaceae</taxon>
        <taxon>PACMAD clade</taxon>
        <taxon>Panicoideae</taxon>
        <taxon>Andropogonodae</taxon>
        <taxon>Paspaleae</taxon>
        <taxon>Paspalinae</taxon>
        <taxon>Paspalum</taxon>
    </lineage>
</organism>
<dbReference type="SUPFAM" id="SSF53098">
    <property type="entry name" value="Ribonuclease H-like"/>
    <property type="match status" value="1"/>
</dbReference>
<feature type="region of interest" description="Disordered" evidence="1">
    <location>
        <begin position="1"/>
        <end position="39"/>
    </location>
</feature>
<dbReference type="EMBL" id="CP144754">
    <property type="protein sequence ID" value="WVZ98351.1"/>
    <property type="molecule type" value="Genomic_DNA"/>
</dbReference>
<accession>A0AAQ3XHP6</accession>
<name>A0AAQ3XHP6_PASNO</name>
<dbReference type="Proteomes" id="UP001341281">
    <property type="component" value="Chromosome 10"/>
</dbReference>
<evidence type="ECO:0000313" key="3">
    <source>
        <dbReference type="Proteomes" id="UP001341281"/>
    </source>
</evidence>
<gene>
    <name evidence="2" type="ORF">U9M48_043807</name>
</gene>
<dbReference type="AlphaFoldDB" id="A0AAQ3XHP6"/>
<feature type="compositionally biased region" description="Basic and acidic residues" evidence="1">
    <location>
        <begin position="12"/>
        <end position="34"/>
    </location>
</feature>
<dbReference type="PANTHER" id="PTHR46481">
    <property type="entry name" value="ZINC FINGER BED DOMAIN-CONTAINING PROTEIN 4"/>
    <property type="match status" value="1"/>
</dbReference>
<keyword evidence="3" id="KW-1185">Reference proteome</keyword>
<evidence type="ECO:0000256" key="1">
    <source>
        <dbReference type="SAM" id="MobiDB-lite"/>
    </source>
</evidence>
<dbReference type="InterPro" id="IPR012337">
    <property type="entry name" value="RNaseH-like_sf"/>
</dbReference>
<proteinExistence type="predicted"/>
<dbReference type="PANTHER" id="PTHR46481:SF7">
    <property type="entry name" value="ZINC FINGER BED DOMAIN-CONTAINING PROTEIN RICESLEEPER 2-LIKE"/>
    <property type="match status" value="1"/>
</dbReference>
<dbReference type="InterPro" id="IPR052035">
    <property type="entry name" value="ZnF_BED_domain_contain"/>
</dbReference>
<evidence type="ECO:0000313" key="2">
    <source>
        <dbReference type="EMBL" id="WVZ98351.1"/>
    </source>
</evidence>
<reference evidence="2 3" key="1">
    <citation type="submission" date="2024-02" db="EMBL/GenBank/DDBJ databases">
        <title>High-quality chromosome-scale genome assembly of Pensacola bahiagrass (Paspalum notatum Flugge var. saurae).</title>
        <authorList>
            <person name="Vega J.M."/>
            <person name="Podio M."/>
            <person name="Orjuela J."/>
            <person name="Siena L.A."/>
            <person name="Pessino S.C."/>
            <person name="Combes M.C."/>
            <person name="Mariac C."/>
            <person name="Albertini E."/>
            <person name="Pupilli F."/>
            <person name="Ortiz J.P.A."/>
            <person name="Leblanc O."/>
        </authorList>
    </citation>
    <scope>NUCLEOTIDE SEQUENCE [LARGE SCALE GENOMIC DNA]</scope>
    <source>
        <strain evidence="2">R1</strain>
        <tissue evidence="2">Leaf</tissue>
    </source>
</reference>
<protein>
    <submittedName>
        <fullName evidence="2">Uncharacterized protein</fullName>
    </submittedName>
</protein>
<sequence>MSQLALTENVEVTDREPQKDPEKENAEAAKEKEVKKRKAMAPRSEAWNSFTKIFEKDSDVVKEAKCNYCNIIIKCDCINDGKQPVLQAISEDGSRSSITDWRFDPEMLREAFSEILITDELPFAFADRPGFFMVKGHRADDIGKDLERCLVDWGLDGVFTITVDNASANNGAVSCIARILNKSKTSILEAMLLHMRCAAHIVNLIVQDGLKELDLSVKRIRLAVKFIKSSPARIAKFKKCAELEKVDTKAFLCLDVFTRWNSTYAMLKVAVAYEKVFERYAEDDPYYVIDLTADKQPGVPDSDDWARAAKMVEFLEHFQKLTLRVSATLCPTAHIFFHEVAELNILLRSWCESSDLLRKEMAKRMLAVKKMGPKPCA</sequence>